<keyword evidence="3" id="KW-1185">Reference proteome</keyword>
<feature type="compositionally biased region" description="Polar residues" evidence="1">
    <location>
        <begin position="59"/>
        <end position="69"/>
    </location>
</feature>
<accession>A0A4D6N6K3</accession>
<organism evidence="2 3">
    <name type="scientific">Vigna unguiculata</name>
    <name type="common">Cowpea</name>
    <dbReference type="NCBI Taxonomy" id="3917"/>
    <lineage>
        <taxon>Eukaryota</taxon>
        <taxon>Viridiplantae</taxon>
        <taxon>Streptophyta</taxon>
        <taxon>Embryophyta</taxon>
        <taxon>Tracheophyta</taxon>
        <taxon>Spermatophyta</taxon>
        <taxon>Magnoliopsida</taxon>
        <taxon>eudicotyledons</taxon>
        <taxon>Gunneridae</taxon>
        <taxon>Pentapetalae</taxon>
        <taxon>rosids</taxon>
        <taxon>fabids</taxon>
        <taxon>Fabales</taxon>
        <taxon>Fabaceae</taxon>
        <taxon>Papilionoideae</taxon>
        <taxon>50 kb inversion clade</taxon>
        <taxon>NPAAA clade</taxon>
        <taxon>indigoferoid/millettioid clade</taxon>
        <taxon>Phaseoleae</taxon>
        <taxon>Vigna</taxon>
    </lineage>
</organism>
<reference evidence="2 3" key="1">
    <citation type="submission" date="2019-04" db="EMBL/GenBank/DDBJ databases">
        <title>An improved genome assembly and genetic linkage map for asparagus bean, Vigna unguiculata ssp. sesquipedialis.</title>
        <authorList>
            <person name="Xia Q."/>
            <person name="Zhang R."/>
            <person name="Dong Y."/>
        </authorList>
    </citation>
    <scope>NUCLEOTIDE SEQUENCE [LARGE SCALE GENOMIC DNA]</scope>
    <source>
        <tissue evidence="2">Leaf</tissue>
    </source>
</reference>
<proteinExistence type="predicted"/>
<dbReference type="AlphaFoldDB" id="A0A4D6N6K3"/>
<dbReference type="EMBL" id="CP039353">
    <property type="protein sequence ID" value="QCE08501.1"/>
    <property type="molecule type" value="Genomic_DNA"/>
</dbReference>
<gene>
    <name evidence="2" type="ORF">DEO72_LG9g3530</name>
</gene>
<feature type="region of interest" description="Disordered" evidence="1">
    <location>
        <begin position="45"/>
        <end position="69"/>
    </location>
</feature>
<name>A0A4D6N6K3_VIGUN</name>
<evidence type="ECO:0000313" key="3">
    <source>
        <dbReference type="Proteomes" id="UP000501690"/>
    </source>
</evidence>
<evidence type="ECO:0000313" key="2">
    <source>
        <dbReference type="EMBL" id="QCE08501.1"/>
    </source>
</evidence>
<sequence>MDGCNKRKKKNKKRTWELSHTIVRIWNPSYREKICIGKVIVDESGPSSHRQGHAAGTHASFSKSSRCTL</sequence>
<protein>
    <submittedName>
        <fullName evidence="2">Uncharacterized protein</fullName>
    </submittedName>
</protein>
<dbReference type="Proteomes" id="UP000501690">
    <property type="component" value="Linkage Group LG9"/>
</dbReference>
<evidence type="ECO:0000256" key="1">
    <source>
        <dbReference type="SAM" id="MobiDB-lite"/>
    </source>
</evidence>